<protein>
    <submittedName>
        <fullName evidence="1">Uncharacterized protein</fullName>
    </submittedName>
</protein>
<dbReference type="RefSeq" id="WP_131349828.1">
    <property type="nucleotide sequence ID" value="NZ_SJKB01000001.1"/>
</dbReference>
<sequence>MNRLVDRWPKLSIELRDALTAEDEAGLARSVDSLEVVQPCGCGDDFCQSFYTADPPDGAYGPGHRNALLDPPWTGMLILDVVDDEIVYVEVLDRPPLD</sequence>
<gene>
    <name evidence="1" type="ORF">E0H73_00445</name>
</gene>
<dbReference type="EMBL" id="SJKB01000001">
    <property type="protein sequence ID" value="TCC65454.1"/>
    <property type="molecule type" value="Genomic_DNA"/>
</dbReference>
<evidence type="ECO:0000313" key="1">
    <source>
        <dbReference type="EMBL" id="TCC65454.1"/>
    </source>
</evidence>
<dbReference type="AlphaFoldDB" id="A0A4R0L063"/>
<dbReference type="OrthoDB" id="2874394at2"/>
<organism evidence="1 2">
    <name type="scientific">Kribbella pittospori</name>
    <dbReference type="NCBI Taxonomy" id="722689"/>
    <lineage>
        <taxon>Bacteria</taxon>
        <taxon>Bacillati</taxon>
        <taxon>Actinomycetota</taxon>
        <taxon>Actinomycetes</taxon>
        <taxon>Propionibacteriales</taxon>
        <taxon>Kribbellaceae</taxon>
        <taxon>Kribbella</taxon>
    </lineage>
</organism>
<dbReference type="Proteomes" id="UP000291144">
    <property type="component" value="Unassembled WGS sequence"/>
</dbReference>
<accession>A0A4R0L063</accession>
<keyword evidence="2" id="KW-1185">Reference proteome</keyword>
<reference evidence="1 2" key="1">
    <citation type="submission" date="2019-02" db="EMBL/GenBank/DDBJ databases">
        <title>Kribbella capetownensis sp. nov. and Kribbella speibonae sp. nov., isolated from soil.</title>
        <authorList>
            <person name="Curtis S.M."/>
            <person name="Norton I."/>
            <person name="Everest G.J."/>
            <person name="Meyers P.R."/>
        </authorList>
    </citation>
    <scope>NUCLEOTIDE SEQUENCE [LARGE SCALE GENOMIC DNA]</scope>
    <source>
        <strain evidence="1 2">NRRL B-24813</strain>
    </source>
</reference>
<evidence type="ECO:0000313" key="2">
    <source>
        <dbReference type="Proteomes" id="UP000291144"/>
    </source>
</evidence>
<name>A0A4R0L063_9ACTN</name>
<comment type="caution">
    <text evidence="1">The sequence shown here is derived from an EMBL/GenBank/DDBJ whole genome shotgun (WGS) entry which is preliminary data.</text>
</comment>
<proteinExistence type="predicted"/>